<keyword evidence="1" id="KW-1133">Transmembrane helix</keyword>
<comment type="caution">
    <text evidence="2">The sequence shown here is derived from an EMBL/GenBank/DDBJ whole genome shotgun (WGS) entry which is preliminary data.</text>
</comment>
<organism evidence="2 3">
    <name type="scientific">Duganella fentianensis</name>
    <dbReference type="NCBI Taxonomy" id="2692177"/>
    <lineage>
        <taxon>Bacteria</taxon>
        <taxon>Pseudomonadati</taxon>
        <taxon>Pseudomonadota</taxon>
        <taxon>Betaproteobacteria</taxon>
        <taxon>Burkholderiales</taxon>
        <taxon>Oxalobacteraceae</taxon>
        <taxon>Telluria group</taxon>
        <taxon>Duganella</taxon>
    </lineage>
</organism>
<dbReference type="RefSeq" id="WP_161036121.1">
    <property type="nucleotide sequence ID" value="NZ_WWCL01000003.1"/>
</dbReference>
<dbReference type="EMBL" id="WWCL01000003">
    <property type="protein sequence ID" value="MYN46668.1"/>
    <property type="molecule type" value="Genomic_DNA"/>
</dbReference>
<keyword evidence="1" id="KW-0812">Transmembrane</keyword>
<protein>
    <submittedName>
        <fullName evidence="2">Uncharacterized protein</fullName>
    </submittedName>
</protein>
<evidence type="ECO:0000313" key="2">
    <source>
        <dbReference type="EMBL" id="MYN46668.1"/>
    </source>
</evidence>
<dbReference type="Proteomes" id="UP000444316">
    <property type="component" value="Unassembled WGS sequence"/>
</dbReference>
<feature type="transmembrane region" description="Helical" evidence="1">
    <location>
        <begin position="87"/>
        <end position="113"/>
    </location>
</feature>
<feature type="transmembrane region" description="Helical" evidence="1">
    <location>
        <begin position="50"/>
        <end position="80"/>
    </location>
</feature>
<proteinExistence type="predicted"/>
<keyword evidence="1" id="KW-0472">Membrane</keyword>
<name>A0A845I600_9BURK</name>
<dbReference type="AlphaFoldDB" id="A0A845I600"/>
<accession>A0A845I600</accession>
<reference evidence="2" key="1">
    <citation type="submission" date="2019-12" db="EMBL/GenBank/DDBJ databases">
        <title>Novel species isolated from a subtropical stream in China.</title>
        <authorList>
            <person name="Lu H."/>
        </authorList>
    </citation>
    <scope>NUCLEOTIDE SEQUENCE [LARGE SCALE GENOMIC DNA]</scope>
    <source>
        <strain evidence="2">FT93W</strain>
    </source>
</reference>
<gene>
    <name evidence="2" type="ORF">GTP23_16595</name>
</gene>
<evidence type="ECO:0000313" key="3">
    <source>
        <dbReference type="Proteomes" id="UP000444316"/>
    </source>
</evidence>
<keyword evidence="3" id="KW-1185">Reference proteome</keyword>
<sequence>MKRSAKYLFIATLLTFLAISAWQVMFGDGINVNIDGDEIDGPVGAVLGVLFASGGMAIAAVVCVGVAIFLGVLFAGLGVLMVGGMALLAFICIMAVSPLLLPLLIVVGIYYYARKRQQRRQHLALNQAV</sequence>
<evidence type="ECO:0000256" key="1">
    <source>
        <dbReference type="SAM" id="Phobius"/>
    </source>
</evidence>